<dbReference type="RefSeq" id="WP_185164649.1">
    <property type="nucleotide sequence ID" value="NZ_JACKWV010000005.1"/>
</dbReference>
<evidence type="ECO:0000259" key="2">
    <source>
        <dbReference type="Pfam" id="PF02517"/>
    </source>
</evidence>
<keyword evidence="3" id="KW-0482">Metalloprotease</keyword>
<feature type="transmembrane region" description="Helical" evidence="1">
    <location>
        <begin position="122"/>
        <end position="142"/>
    </location>
</feature>
<feature type="domain" description="CAAX prenyl protease 2/Lysostaphin resistance protein A-like" evidence="2">
    <location>
        <begin position="47"/>
        <end position="134"/>
    </location>
</feature>
<accession>A0A7X0R869</accession>
<dbReference type="Proteomes" id="UP000585258">
    <property type="component" value="Unassembled WGS sequence"/>
</dbReference>
<feature type="transmembrane region" description="Helical" evidence="1">
    <location>
        <begin position="12"/>
        <end position="35"/>
    </location>
</feature>
<dbReference type="EMBL" id="JACKWY010000006">
    <property type="protein sequence ID" value="MBB6715342.1"/>
    <property type="molecule type" value="Genomic_DNA"/>
</dbReference>
<feature type="transmembrane region" description="Helical" evidence="1">
    <location>
        <begin position="47"/>
        <end position="66"/>
    </location>
</feature>
<dbReference type="Pfam" id="PF02517">
    <property type="entry name" value="Rce1-like"/>
    <property type="match status" value="1"/>
</dbReference>
<dbReference type="AlphaFoldDB" id="A0A7X0R869"/>
<keyword evidence="1" id="KW-1133">Transmembrane helix</keyword>
<dbReference type="InterPro" id="IPR052710">
    <property type="entry name" value="CAAX_protease"/>
</dbReference>
<proteinExistence type="predicted"/>
<comment type="caution">
    <text evidence="3">The sequence shown here is derived from an EMBL/GenBank/DDBJ whole genome shotgun (WGS) entry which is preliminary data.</text>
</comment>
<dbReference type="GO" id="GO:0008237">
    <property type="term" value="F:metallopeptidase activity"/>
    <property type="evidence" value="ECO:0007669"/>
    <property type="project" value="UniProtKB-KW"/>
</dbReference>
<name>A0A7X0R869_9CLOT</name>
<evidence type="ECO:0000313" key="3">
    <source>
        <dbReference type="EMBL" id="MBB6715342.1"/>
    </source>
</evidence>
<protein>
    <submittedName>
        <fullName evidence="3">CPBP family intramembrane metalloprotease</fullName>
    </submittedName>
</protein>
<sequence>MKKLNTLLLIKISTLGLSYQFTLWMFAICMFLVYQPTILNKEFIHDSILSIFWTVICAPLWEEIFFRKYLFAKFKNRFSIKLSIFISSLLFGLIHINPTIIIFATITGIISCIIYQNTKNIIYSIIFHSSANLFSLIIRVYINNYIYDLNSYNPNIALGFVIVSIAITSVLSLFILKGIINYHN</sequence>
<dbReference type="GO" id="GO:0080120">
    <property type="term" value="P:CAAX-box protein maturation"/>
    <property type="evidence" value="ECO:0007669"/>
    <property type="project" value="UniProtKB-ARBA"/>
</dbReference>
<feature type="transmembrane region" description="Helical" evidence="1">
    <location>
        <begin position="154"/>
        <end position="176"/>
    </location>
</feature>
<keyword evidence="1" id="KW-0812">Transmembrane</keyword>
<gene>
    <name evidence="3" type="ORF">H7E68_11550</name>
</gene>
<organism evidence="3 4">
    <name type="scientific">Clostridium gasigenes</name>
    <dbReference type="NCBI Taxonomy" id="94869"/>
    <lineage>
        <taxon>Bacteria</taxon>
        <taxon>Bacillati</taxon>
        <taxon>Bacillota</taxon>
        <taxon>Clostridia</taxon>
        <taxon>Eubacteriales</taxon>
        <taxon>Clostridiaceae</taxon>
        <taxon>Clostridium</taxon>
    </lineage>
</organism>
<dbReference type="InterPro" id="IPR003675">
    <property type="entry name" value="Rce1/LyrA-like_dom"/>
</dbReference>
<dbReference type="PANTHER" id="PTHR36435">
    <property type="entry name" value="SLR1288 PROTEIN"/>
    <property type="match status" value="1"/>
</dbReference>
<keyword evidence="3" id="KW-0378">Hydrolase</keyword>
<evidence type="ECO:0000256" key="1">
    <source>
        <dbReference type="SAM" id="Phobius"/>
    </source>
</evidence>
<evidence type="ECO:0000313" key="4">
    <source>
        <dbReference type="Proteomes" id="UP000585258"/>
    </source>
</evidence>
<dbReference type="GO" id="GO:0006508">
    <property type="term" value="P:proteolysis"/>
    <property type="evidence" value="ECO:0007669"/>
    <property type="project" value="UniProtKB-KW"/>
</dbReference>
<dbReference type="PANTHER" id="PTHR36435:SF1">
    <property type="entry name" value="CAAX AMINO TERMINAL PROTEASE FAMILY PROTEIN"/>
    <property type="match status" value="1"/>
</dbReference>
<keyword evidence="3" id="KW-0645">Protease</keyword>
<reference evidence="3 4" key="1">
    <citation type="submission" date="2020-08" db="EMBL/GenBank/DDBJ databases">
        <title>Clostridia isolated from Swiss meat.</title>
        <authorList>
            <person name="Wambui J."/>
            <person name="Stevens M.J.A."/>
            <person name="Stephan R."/>
        </authorList>
    </citation>
    <scope>NUCLEOTIDE SEQUENCE [LARGE SCALE GENOMIC DNA]</scope>
    <source>
        <strain evidence="3 4">CM001</strain>
    </source>
</reference>
<keyword evidence="1" id="KW-0472">Membrane</keyword>
<dbReference type="GO" id="GO:0004175">
    <property type="term" value="F:endopeptidase activity"/>
    <property type="evidence" value="ECO:0007669"/>
    <property type="project" value="UniProtKB-ARBA"/>
</dbReference>